<evidence type="ECO:0000259" key="1">
    <source>
        <dbReference type="Pfam" id="PF12965"/>
    </source>
</evidence>
<dbReference type="GO" id="GO:0006260">
    <property type="term" value="P:DNA replication"/>
    <property type="evidence" value="ECO:0007669"/>
    <property type="project" value="InterPro"/>
</dbReference>
<proteinExistence type="predicted"/>
<accession>A0A9D1T006</accession>
<feature type="domain" description="DUF3854" evidence="1">
    <location>
        <begin position="260"/>
        <end position="355"/>
    </location>
</feature>
<dbReference type="EMBL" id="DVOF01000206">
    <property type="protein sequence ID" value="HIV03293.1"/>
    <property type="molecule type" value="Genomic_DNA"/>
</dbReference>
<dbReference type="Pfam" id="PF12965">
    <property type="entry name" value="DUF3854"/>
    <property type="match status" value="1"/>
</dbReference>
<organism evidence="2 3">
    <name type="scientific">Candidatus Aphodoplasma excrementigallinarum</name>
    <dbReference type="NCBI Taxonomy" id="2840673"/>
    <lineage>
        <taxon>Bacteria</taxon>
        <taxon>Bacillati</taxon>
        <taxon>Bacillota</taxon>
        <taxon>Clostridia</taxon>
        <taxon>Eubacteriales</taxon>
        <taxon>Candidatus Aphodoplasma</taxon>
    </lineage>
</organism>
<dbReference type="InterPro" id="IPR024385">
    <property type="entry name" value="DUF3854"/>
</dbReference>
<reference evidence="2" key="1">
    <citation type="submission" date="2020-10" db="EMBL/GenBank/DDBJ databases">
        <authorList>
            <person name="Gilroy R."/>
        </authorList>
    </citation>
    <scope>NUCLEOTIDE SEQUENCE</scope>
    <source>
        <strain evidence="2">4920</strain>
    </source>
</reference>
<dbReference type="GO" id="GO:0008270">
    <property type="term" value="F:zinc ion binding"/>
    <property type="evidence" value="ECO:0007669"/>
    <property type="project" value="InterPro"/>
</dbReference>
<protein>
    <submittedName>
        <fullName evidence="2">Toprim domain-containing protein</fullName>
    </submittedName>
</protein>
<evidence type="ECO:0000313" key="3">
    <source>
        <dbReference type="Proteomes" id="UP000886743"/>
    </source>
</evidence>
<dbReference type="AlphaFoldDB" id="A0A9D1T006"/>
<dbReference type="InterPro" id="IPR036977">
    <property type="entry name" value="DNA_primase_Znf_CHC2"/>
</dbReference>
<dbReference type="Gene3D" id="3.90.580.10">
    <property type="entry name" value="Zinc finger, CHC2-type domain"/>
    <property type="match status" value="1"/>
</dbReference>
<comment type="caution">
    <text evidence="2">The sequence shown here is derived from an EMBL/GenBank/DDBJ whole genome shotgun (WGS) entry which is preliminary data.</text>
</comment>
<name>A0A9D1T006_9FIRM</name>
<reference evidence="2" key="2">
    <citation type="journal article" date="2021" name="PeerJ">
        <title>Extensive microbial diversity within the chicken gut microbiome revealed by metagenomics and culture.</title>
        <authorList>
            <person name="Gilroy R."/>
            <person name="Ravi A."/>
            <person name="Getino M."/>
            <person name="Pursley I."/>
            <person name="Horton D.L."/>
            <person name="Alikhan N.F."/>
            <person name="Baker D."/>
            <person name="Gharbi K."/>
            <person name="Hall N."/>
            <person name="Watson M."/>
            <person name="Adriaenssens E.M."/>
            <person name="Foster-Nyarko E."/>
            <person name="Jarju S."/>
            <person name="Secka A."/>
            <person name="Antonio M."/>
            <person name="Oren A."/>
            <person name="Chaudhuri R.R."/>
            <person name="La Ragione R."/>
            <person name="Hildebrand F."/>
            <person name="Pallen M.J."/>
        </authorList>
    </citation>
    <scope>NUCLEOTIDE SEQUENCE</scope>
    <source>
        <strain evidence="2">4920</strain>
    </source>
</reference>
<dbReference type="Proteomes" id="UP000886743">
    <property type="component" value="Unassembled WGS sequence"/>
</dbReference>
<dbReference type="GO" id="GO:0003677">
    <property type="term" value="F:DNA binding"/>
    <property type="evidence" value="ECO:0007669"/>
    <property type="project" value="InterPro"/>
</dbReference>
<dbReference type="InterPro" id="IPR034154">
    <property type="entry name" value="TOPRIM_DnaG/twinkle"/>
</dbReference>
<evidence type="ECO:0000313" key="2">
    <source>
        <dbReference type="EMBL" id="HIV03293.1"/>
    </source>
</evidence>
<gene>
    <name evidence="2" type="ORF">IAC74_06925</name>
</gene>
<dbReference type="SUPFAM" id="SSF57783">
    <property type="entry name" value="Zinc beta-ribbon"/>
    <property type="match status" value="1"/>
</dbReference>
<dbReference type="CDD" id="cd01029">
    <property type="entry name" value="TOPRIM_primases"/>
    <property type="match status" value="1"/>
</dbReference>
<sequence>MNGQFEFDMLYVVRLLRLSHLRRHPQQHTIDADCFLCGDTKGRLHIDLDKQVYRCNRCGEGGGMLDLYSAYYGVDRKEAYRQIMSSLGSGTAQARKAVRRIDAPAKATAPAVPMAEIEVRHAAYTALLNLLSLSDFNRKSLIARGLDAMAIEKNMYRSTPHSGFPQLAQALLAQGHALQGVPGFYQTDTGEWSIHFLTFWPGTLIPVRDQEGRIQALQIRKDYAKGNKRKYYWLASGDLPNGLGTGAPAHFVGDPHAKEILITEGALKADVAHALTGKTFIALGGTPQFKGVLPYLPYIREYGVKVIEAFDMDKYRNEYVQKNLVSLWTLLKENGIAMTRSRWDPAYKGIDDLALHTHGRL</sequence>